<name>A0A3R9E5I6_9VIBR</name>
<comment type="caution">
    <text evidence="1">The sequence shown here is derived from an EMBL/GenBank/DDBJ whole genome shotgun (WGS) entry which is preliminary data.</text>
</comment>
<dbReference type="AlphaFoldDB" id="A0A3R9E5I6"/>
<accession>A0A3R9E5I6</accession>
<dbReference type="Proteomes" id="UP000269041">
    <property type="component" value="Unassembled WGS sequence"/>
</dbReference>
<sequence>MSDDMLISQGKAQIMVSLGFISCASVIEEKLGFSVQFLTPDKKSVYMSDSHGMKKNFKSLDSCSKALKKLGIFIFQVELKDDTNYRL</sequence>
<keyword evidence="2" id="KW-1185">Reference proteome</keyword>
<evidence type="ECO:0000313" key="1">
    <source>
        <dbReference type="EMBL" id="RSD26603.1"/>
    </source>
</evidence>
<dbReference type="RefSeq" id="WP_125323498.1">
    <property type="nucleotide sequence ID" value="NZ_AP024890.1"/>
</dbReference>
<evidence type="ECO:0000313" key="2">
    <source>
        <dbReference type="Proteomes" id="UP000269041"/>
    </source>
</evidence>
<dbReference type="EMBL" id="RSFA01000234">
    <property type="protein sequence ID" value="RSD26603.1"/>
    <property type="molecule type" value="Genomic_DNA"/>
</dbReference>
<reference evidence="1 2" key="1">
    <citation type="submission" date="2018-12" db="EMBL/GenBank/DDBJ databases">
        <title>Genomic taxonomy of the Vibrionaceae family.</title>
        <authorList>
            <person name="Gomez-Gil B."/>
            <person name="Enciso-Ibarra K."/>
        </authorList>
    </citation>
    <scope>NUCLEOTIDE SEQUENCE [LARGE SCALE GENOMIC DNA]</scope>
    <source>
        <strain evidence="1 2">CAIM 594</strain>
    </source>
</reference>
<protein>
    <submittedName>
        <fullName evidence="1">Uncharacterized protein</fullName>
    </submittedName>
</protein>
<proteinExistence type="predicted"/>
<gene>
    <name evidence="1" type="ORF">EJA03_20090</name>
</gene>
<organism evidence="1 2">
    <name type="scientific">Vibrio pectenicida</name>
    <dbReference type="NCBI Taxonomy" id="62763"/>
    <lineage>
        <taxon>Bacteria</taxon>
        <taxon>Pseudomonadati</taxon>
        <taxon>Pseudomonadota</taxon>
        <taxon>Gammaproteobacteria</taxon>
        <taxon>Vibrionales</taxon>
        <taxon>Vibrionaceae</taxon>
        <taxon>Vibrio</taxon>
    </lineage>
</organism>